<protein>
    <submittedName>
        <fullName evidence="1">Uncharacterized protein</fullName>
    </submittedName>
</protein>
<gene>
    <name evidence="1" type="ORF">SRB5_49640</name>
</gene>
<dbReference type="EMBL" id="WEGJ01000024">
    <property type="protein sequence ID" value="MQY14788.1"/>
    <property type="molecule type" value="Genomic_DNA"/>
</dbReference>
<sequence length="186" mass="19605">MPGVDPFERLIGALEEAGLWRGLSSDRASEIVRGLVSGLDMTWPSGGAWRADGEDLAEGEVEEWLAGMVGSLGDCGVSLVVETRSGPYDERLDSYRVAVNGKGLDLYFVDPAERSLPLALDPWMDCTVVPAAEVNRLLGEVGSERRVGVFWPGGNDGFSVLGPEGVLREAAAGIVAVDGASAFVVP</sequence>
<accession>A0A7K0CMT2</accession>
<comment type="caution">
    <text evidence="1">The sequence shown here is derived from an EMBL/GenBank/DDBJ whole genome shotgun (WGS) entry which is preliminary data.</text>
</comment>
<reference evidence="1 2" key="1">
    <citation type="submission" date="2019-10" db="EMBL/GenBank/DDBJ databases">
        <title>Streptomyces smaragdinus sp. nov. and Streptomyces fabii sp. nov., isolated from the gut of fungus growing-termite Macrotermes natalensis.</title>
        <authorList>
            <person name="Schwitalla J."/>
            <person name="Benndorf R."/>
            <person name="Martin K."/>
            <person name="De Beer W."/>
            <person name="Kaster A.-K."/>
            <person name="Vollmers J."/>
            <person name="Poulsen M."/>
            <person name="Beemelmanns C."/>
        </authorList>
    </citation>
    <scope>NUCLEOTIDE SEQUENCE [LARGE SCALE GENOMIC DNA]</scope>
    <source>
        <strain evidence="1 2">RB5</strain>
    </source>
</reference>
<organism evidence="1 2">
    <name type="scientific">Streptomyces smaragdinus</name>
    <dbReference type="NCBI Taxonomy" id="2585196"/>
    <lineage>
        <taxon>Bacteria</taxon>
        <taxon>Bacillati</taxon>
        <taxon>Actinomycetota</taxon>
        <taxon>Actinomycetes</taxon>
        <taxon>Kitasatosporales</taxon>
        <taxon>Streptomycetaceae</taxon>
        <taxon>Streptomyces</taxon>
    </lineage>
</organism>
<proteinExistence type="predicted"/>
<dbReference type="AlphaFoldDB" id="A0A7K0CMT2"/>
<keyword evidence="2" id="KW-1185">Reference proteome</keyword>
<evidence type="ECO:0000313" key="2">
    <source>
        <dbReference type="Proteomes" id="UP000466345"/>
    </source>
</evidence>
<dbReference type="Proteomes" id="UP000466345">
    <property type="component" value="Unassembled WGS sequence"/>
</dbReference>
<evidence type="ECO:0000313" key="1">
    <source>
        <dbReference type="EMBL" id="MQY14788.1"/>
    </source>
</evidence>
<name>A0A7K0CMT2_9ACTN</name>